<reference evidence="2" key="1">
    <citation type="submission" date="2013-08" db="EMBL/GenBank/DDBJ databases">
        <authorList>
            <person name="Mendez C."/>
            <person name="Richter M."/>
            <person name="Ferrer M."/>
            <person name="Sanchez J."/>
        </authorList>
    </citation>
    <scope>NUCLEOTIDE SEQUENCE</scope>
</reference>
<accession>T1BHT2</accession>
<gene>
    <name evidence="2" type="ORF">B2A_00527</name>
</gene>
<dbReference type="AlphaFoldDB" id="T1BHT2"/>
<dbReference type="Gene3D" id="3.40.50.300">
    <property type="entry name" value="P-loop containing nucleotide triphosphate hydrolases"/>
    <property type="match status" value="1"/>
</dbReference>
<dbReference type="InterPro" id="IPR038726">
    <property type="entry name" value="PDDEXK_AddAB-type"/>
</dbReference>
<keyword evidence="2" id="KW-0378">Hydrolase</keyword>
<reference evidence="2" key="2">
    <citation type="journal article" date="2014" name="ISME J.">
        <title>Microbial stratification in low pH oxic and suboxic macroscopic growths along an acid mine drainage.</title>
        <authorList>
            <person name="Mendez-Garcia C."/>
            <person name="Mesa V."/>
            <person name="Sprenger R.R."/>
            <person name="Richter M."/>
            <person name="Diez M.S."/>
            <person name="Solano J."/>
            <person name="Bargiela R."/>
            <person name="Golyshina O.V."/>
            <person name="Manteca A."/>
            <person name="Ramos J.L."/>
            <person name="Gallego J.R."/>
            <person name="Llorente I."/>
            <person name="Martins Dos Santos V.A."/>
            <person name="Jensen O.N."/>
            <person name="Pelaez A.I."/>
            <person name="Sanchez J."/>
            <person name="Ferrer M."/>
        </authorList>
    </citation>
    <scope>NUCLEOTIDE SEQUENCE</scope>
</reference>
<proteinExistence type="predicted"/>
<dbReference type="EMBL" id="AUZZ01000411">
    <property type="protein sequence ID" value="EQD68188.1"/>
    <property type="molecule type" value="Genomic_DNA"/>
</dbReference>
<protein>
    <submittedName>
        <fullName evidence="2">UvrD/REP helicase</fullName>
    </submittedName>
</protein>
<evidence type="ECO:0000259" key="1">
    <source>
        <dbReference type="Pfam" id="PF12705"/>
    </source>
</evidence>
<comment type="caution">
    <text evidence="2">The sequence shown here is derived from an EMBL/GenBank/DDBJ whole genome shotgun (WGS) entry which is preliminary data.</text>
</comment>
<dbReference type="Pfam" id="PF12705">
    <property type="entry name" value="PDDEXK_1"/>
    <property type="match status" value="1"/>
</dbReference>
<dbReference type="InterPro" id="IPR027417">
    <property type="entry name" value="P-loop_NTPase"/>
</dbReference>
<organism evidence="2">
    <name type="scientific">mine drainage metagenome</name>
    <dbReference type="NCBI Taxonomy" id="410659"/>
    <lineage>
        <taxon>unclassified sequences</taxon>
        <taxon>metagenomes</taxon>
        <taxon>ecological metagenomes</taxon>
    </lineage>
</organism>
<keyword evidence="2" id="KW-0067">ATP-binding</keyword>
<keyword evidence="2" id="KW-0547">Nucleotide-binding</keyword>
<dbReference type="GO" id="GO:0004386">
    <property type="term" value="F:helicase activity"/>
    <property type="evidence" value="ECO:0007669"/>
    <property type="project" value="UniProtKB-KW"/>
</dbReference>
<dbReference type="SUPFAM" id="SSF52540">
    <property type="entry name" value="P-loop containing nucleoside triphosphate hydrolases"/>
    <property type="match status" value="1"/>
</dbReference>
<evidence type="ECO:0000313" key="2">
    <source>
        <dbReference type="EMBL" id="EQD68188.1"/>
    </source>
</evidence>
<dbReference type="InterPro" id="IPR011335">
    <property type="entry name" value="Restrct_endonuc-II-like"/>
</dbReference>
<sequence length="302" mass="35058">MITWYAYLRDLEQRKDREERIRLAYVAATRARERLHLVAEGGDPDTPFRPRSGSLAEVFGFLFTEPVRPAAEDARQEGPAEGRVPAMREVLPLDFRAIDYPLPLHSARERDRQPREPVRPVYDWAESESRLQGTLLHELFDRIARSGFEAAAPWIHPGAGAWARWRRRLSELGMPSERLAAAIADLARMLERILADPDARWILGPHSWSASELALHGLEGTDRVAVRIDRLFRDEQGILWLIDYKLGRHEGRDPEAFLTREEERYRPQLERYARLLREENAGPLETGLYFFYPARFRKVRLG</sequence>
<keyword evidence="2" id="KW-0347">Helicase</keyword>
<dbReference type="Gene3D" id="3.90.320.10">
    <property type="match status" value="1"/>
</dbReference>
<dbReference type="InterPro" id="IPR011604">
    <property type="entry name" value="PDDEXK-like_dom_sf"/>
</dbReference>
<dbReference type="SUPFAM" id="SSF52980">
    <property type="entry name" value="Restriction endonuclease-like"/>
    <property type="match status" value="1"/>
</dbReference>
<feature type="domain" description="PD-(D/E)XK endonuclease-like" evidence="1">
    <location>
        <begin position="129"/>
        <end position="284"/>
    </location>
</feature>
<name>T1BHT2_9ZZZZ</name>